<keyword evidence="5" id="KW-0539">Nucleus</keyword>
<evidence type="ECO:0000256" key="7">
    <source>
        <dbReference type="SAM" id="MobiDB-lite"/>
    </source>
</evidence>
<proteinExistence type="inferred from homology"/>
<evidence type="ECO:0008006" key="10">
    <source>
        <dbReference type="Google" id="ProtNLM"/>
    </source>
</evidence>
<keyword evidence="3" id="KW-1133">Transmembrane helix</keyword>
<keyword evidence="4" id="KW-0472">Membrane</keyword>
<reference evidence="8 9" key="1">
    <citation type="journal article" date="2008" name="PLoS Genet.">
        <title>Genomic islands in the pathogenic filamentous fungus Aspergillus fumigatus.</title>
        <authorList>
            <person name="Fedorova N.D."/>
            <person name="Khaldi N."/>
            <person name="Joardar V.S."/>
            <person name="Maiti R."/>
            <person name="Amedeo P."/>
            <person name="Anderson M.J."/>
            <person name="Crabtree J."/>
            <person name="Silva J.C."/>
            <person name="Badger J.H."/>
            <person name="Albarraq A."/>
            <person name="Angiuoli S."/>
            <person name="Bussey H."/>
            <person name="Bowyer P."/>
            <person name="Cotty P.J."/>
            <person name="Dyer P.S."/>
            <person name="Egan A."/>
            <person name="Galens K."/>
            <person name="Fraser-Liggett C.M."/>
            <person name="Haas B.J."/>
            <person name="Inman J.M."/>
            <person name="Kent R."/>
            <person name="Lemieux S."/>
            <person name="Malavazi I."/>
            <person name="Orvis J."/>
            <person name="Roemer T."/>
            <person name="Ronning C.M."/>
            <person name="Sundaram J.P."/>
            <person name="Sutton G."/>
            <person name="Turner G."/>
            <person name="Venter J.C."/>
            <person name="White O.R."/>
            <person name="Whitty B.R."/>
            <person name="Youngman P."/>
            <person name="Wolfe K.H."/>
            <person name="Goldman G.H."/>
            <person name="Wortman J.R."/>
            <person name="Jiang B."/>
            <person name="Denning D.W."/>
            <person name="Nierman W.C."/>
        </authorList>
    </citation>
    <scope>NUCLEOTIDE SEQUENCE [LARGE SCALE GENOMIC DNA]</scope>
    <source>
        <strain evidence="9">ATCC 1007 / CBS 513.65 / DSM 816 / NCTC 3887 / NRRL 1</strain>
    </source>
</reference>
<sequence>MEAVPFNPLQPIGENIHFLQPLEPRVTSSPALIILCTWLGGATPRRIQNYIAGYRALYTNSAVLLITTRILEISALPFNVLHTRLAPARDVIRRFIGSATGEERTDSILLHIFSHGGCNTAIQLALSLQSDPTHPVSEFGRYLGGIIFDCCPGDTSFKRAYQAAAHSLPTSLPVQTVGKALLYPVIGIINGLQQTGWMGSVRDLRAQLNDPSVFGATAARLYLYSMADQMVGWEDVVSHQKEAKSELGCAVQGVAFPDAPHCGLVRDHYNQYWDEVQRFWKRGRTTRPPGLPESASGDKPRSRL</sequence>
<feature type="region of interest" description="Disordered" evidence="7">
    <location>
        <begin position="283"/>
        <end position="304"/>
    </location>
</feature>
<evidence type="ECO:0000313" key="8">
    <source>
        <dbReference type="EMBL" id="EAW10351.1"/>
    </source>
</evidence>
<comment type="similarity">
    <text evidence="1">Belongs to the TMEM53 family.</text>
</comment>
<dbReference type="AlphaFoldDB" id="A1CHJ6"/>
<dbReference type="EMBL" id="DS027054">
    <property type="protein sequence ID" value="EAW10351.1"/>
    <property type="molecule type" value="Genomic_DNA"/>
</dbReference>
<keyword evidence="9" id="KW-1185">Reference proteome</keyword>
<protein>
    <recommendedName>
        <fullName evidence="10">DNA repair protein (Rad57)</fullName>
    </recommendedName>
</protein>
<dbReference type="KEGG" id="act:ACLA_048200"/>
<dbReference type="InterPro" id="IPR008547">
    <property type="entry name" value="DUF829_TMEM53"/>
</dbReference>
<evidence type="ECO:0000313" key="9">
    <source>
        <dbReference type="Proteomes" id="UP000006701"/>
    </source>
</evidence>
<evidence type="ECO:0000256" key="4">
    <source>
        <dbReference type="ARBA" id="ARBA00023136"/>
    </source>
</evidence>
<dbReference type="OrthoDB" id="77878at2759"/>
<dbReference type="GO" id="GO:0005640">
    <property type="term" value="C:nuclear outer membrane"/>
    <property type="evidence" value="ECO:0007669"/>
    <property type="project" value="UniProtKB-SubCell"/>
</dbReference>
<gene>
    <name evidence="8" type="ORF">ACLA_048200</name>
</gene>
<dbReference type="SUPFAM" id="SSF53474">
    <property type="entry name" value="alpha/beta-Hydrolases"/>
    <property type="match status" value="1"/>
</dbReference>
<dbReference type="PANTHER" id="PTHR12265:SF30">
    <property type="entry name" value="TRANSMEMBRANE PROTEIN 53"/>
    <property type="match status" value="1"/>
</dbReference>
<evidence type="ECO:0000256" key="1">
    <source>
        <dbReference type="ARBA" id="ARBA00007387"/>
    </source>
</evidence>
<dbReference type="eggNOG" id="ENOG502SMJ4">
    <property type="taxonomic scope" value="Eukaryota"/>
</dbReference>
<dbReference type="HOGENOM" id="CLU_036503_0_0_1"/>
<dbReference type="InterPro" id="IPR029058">
    <property type="entry name" value="AB_hydrolase_fold"/>
</dbReference>
<dbReference type="Proteomes" id="UP000006701">
    <property type="component" value="Unassembled WGS sequence"/>
</dbReference>
<evidence type="ECO:0000256" key="6">
    <source>
        <dbReference type="ARBA" id="ARBA00034303"/>
    </source>
</evidence>
<evidence type="ECO:0000256" key="2">
    <source>
        <dbReference type="ARBA" id="ARBA00022692"/>
    </source>
</evidence>
<evidence type="ECO:0000256" key="5">
    <source>
        <dbReference type="ARBA" id="ARBA00023242"/>
    </source>
</evidence>
<dbReference type="PANTHER" id="PTHR12265">
    <property type="entry name" value="TRANSMEMBRANE PROTEIN 53"/>
    <property type="match status" value="1"/>
</dbReference>
<comment type="subcellular location">
    <subcellularLocation>
        <location evidence="6">Nucleus outer membrane</location>
        <topology evidence="6">Single-pass membrane protein</topology>
    </subcellularLocation>
</comment>
<dbReference type="VEuPathDB" id="FungiDB:ACLA_048200"/>
<dbReference type="ESTHER" id="aspcl-a1chj6">
    <property type="family name" value="Duf_829"/>
</dbReference>
<accession>A1CHJ6</accession>
<dbReference type="OMA" id="DERRYWD"/>
<name>A1CHJ6_ASPCL</name>
<organism evidence="8 9">
    <name type="scientific">Aspergillus clavatus (strain ATCC 1007 / CBS 513.65 / DSM 816 / NCTC 3887 / NRRL 1 / QM 1276 / 107)</name>
    <dbReference type="NCBI Taxonomy" id="344612"/>
    <lineage>
        <taxon>Eukaryota</taxon>
        <taxon>Fungi</taxon>
        <taxon>Dikarya</taxon>
        <taxon>Ascomycota</taxon>
        <taxon>Pezizomycotina</taxon>
        <taxon>Eurotiomycetes</taxon>
        <taxon>Eurotiomycetidae</taxon>
        <taxon>Eurotiales</taxon>
        <taxon>Aspergillaceae</taxon>
        <taxon>Aspergillus</taxon>
        <taxon>Aspergillus subgen. Fumigati</taxon>
    </lineage>
</organism>
<dbReference type="RefSeq" id="XP_001271777.1">
    <property type="nucleotide sequence ID" value="XM_001271776.1"/>
</dbReference>
<evidence type="ECO:0000256" key="3">
    <source>
        <dbReference type="ARBA" id="ARBA00022989"/>
    </source>
</evidence>
<keyword evidence="2" id="KW-0812">Transmembrane</keyword>
<dbReference type="GeneID" id="4704187"/>
<dbReference type="Pfam" id="PF05705">
    <property type="entry name" value="DUF829"/>
    <property type="match status" value="1"/>
</dbReference>